<dbReference type="HOGENOM" id="CLU_1339730_0_0_1"/>
<keyword evidence="4" id="KW-1185">Reference proteome</keyword>
<dbReference type="Gene3D" id="2.60.120.10">
    <property type="entry name" value="Jelly Rolls"/>
    <property type="match status" value="1"/>
</dbReference>
<dbReference type="GO" id="GO:0098855">
    <property type="term" value="C:HCN channel complex"/>
    <property type="evidence" value="ECO:0007669"/>
    <property type="project" value="TreeGrafter"/>
</dbReference>
<dbReference type="EnsemblProtists" id="EKX42444">
    <property type="protein sequence ID" value="EKX42444"/>
    <property type="gene ID" value="GUITHDRAFT_141134"/>
</dbReference>
<protein>
    <recommendedName>
        <fullName evidence="1">Cyclic nucleotide-binding domain-containing protein</fullName>
    </recommendedName>
</protein>
<accession>L1J2S8</accession>
<evidence type="ECO:0000313" key="3">
    <source>
        <dbReference type="EnsemblProtists" id="EKX42444"/>
    </source>
</evidence>
<dbReference type="GO" id="GO:0005249">
    <property type="term" value="F:voltage-gated potassium channel activity"/>
    <property type="evidence" value="ECO:0007669"/>
    <property type="project" value="TreeGrafter"/>
</dbReference>
<dbReference type="InterPro" id="IPR051413">
    <property type="entry name" value="K/Na_HCN_channel"/>
</dbReference>
<dbReference type="InterPro" id="IPR014710">
    <property type="entry name" value="RmlC-like_jellyroll"/>
</dbReference>
<gene>
    <name evidence="2" type="ORF">GUITHDRAFT_141134</name>
</gene>
<dbReference type="GeneID" id="17299109"/>
<dbReference type="PROSITE" id="PS50042">
    <property type="entry name" value="CNMP_BINDING_3"/>
    <property type="match status" value="1"/>
</dbReference>
<organism evidence="2">
    <name type="scientific">Guillardia theta (strain CCMP2712)</name>
    <name type="common">Cryptophyte</name>
    <dbReference type="NCBI Taxonomy" id="905079"/>
    <lineage>
        <taxon>Eukaryota</taxon>
        <taxon>Cryptophyceae</taxon>
        <taxon>Pyrenomonadales</taxon>
        <taxon>Geminigeraceae</taxon>
        <taxon>Guillardia</taxon>
    </lineage>
</organism>
<reference evidence="3" key="3">
    <citation type="submission" date="2015-06" db="UniProtKB">
        <authorList>
            <consortium name="EnsemblProtists"/>
        </authorList>
    </citation>
    <scope>IDENTIFICATION</scope>
</reference>
<dbReference type="PANTHER" id="PTHR45689:SF5">
    <property type="entry name" value="I[[H]] CHANNEL, ISOFORM E"/>
    <property type="match status" value="1"/>
</dbReference>
<evidence type="ECO:0000259" key="1">
    <source>
        <dbReference type="PROSITE" id="PS50042"/>
    </source>
</evidence>
<dbReference type="GO" id="GO:0003254">
    <property type="term" value="P:regulation of membrane depolarization"/>
    <property type="evidence" value="ECO:0007669"/>
    <property type="project" value="TreeGrafter"/>
</dbReference>
<reference evidence="2 4" key="1">
    <citation type="journal article" date="2012" name="Nature">
        <title>Algal genomes reveal evolutionary mosaicism and the fate of nucleomorphs.</title>
        <authorList>
            <consortium name="DOE Joint Genome Institute"/>
            <person name="Curtis B.A."/>
            <person name="Tanifuji G."/>
            <person name="Burki F."/>
            <person name="Gruber A."/>
            <person name="Irimia M."/>
            <person name="Maruyama S."/>
            <person name="Arias M.C."/>
            <person name="Ball S.G."/>
            <person name="Gile G.H."/>
            <person name="Hirakawa Y."/>
            <person name="Hopkins J.F."/>
            <person name="Kuo A."/>
            <person name="Rensing S.A."/>
            <person name="Schmutz J."/>
            <person name="Symeonidi A."/>
            <person name="Elias M."/>
            <person name="Eveleigh R.J."/>
            <person name="Herman E.K."/>
            <person name="Klute M.J."/>
            <person name="Nakayama T."/>
            <person name="Obornik M."/>
            <person name="Reyes-Prieto A."/>
            <person name="Armbrust E.V."/>
            <person name="Aves S.J."/>
            <person name="Beiko R.G."/>
            <person name="Coutinho P."/>
            <person name="Dacks J.B."/>
            <person name="Durnford D.G."/>
            <person name="Fast N.M."/>
            <person name="Green B.R."/>
            <person name="Grisdale C.J."/>
            <person name="Hempel F."/>
            <person name="Henrissat B."/>
            <person name="Hoppner M.P."/>
            <person name="Ishida K."/>
            <person name="Kim E."/>
            <person name="Koreny L."/>
            <person name="Kroth P.G."/>
            <person name="Liu Y."/>
            <person name="Malik S.B."/>
            <person name="Maier U.G."/>
            <person name="McRose D."/>
            <person name="Mock T."/>
            <person name="Neilson J.A."/>
            <person name="Onodera N.T."/>
            <person name="Poole A.M."/>
            <person name="Pritham E.J."/>
            <person name="Richards T.A."/>
            <person name="Rocap G."/>
            <person name="Roy S.W."/>
            <person name="Sarai C."/>
            <person name="Schaack S."/>
            <person name="Shirato S."/>
            <person name="Slamovits C.H."/>
            <person name="Spencer D.F."/>
            <person name="Suzuki S."/>
            <person name="Worden A.Z."/>
            <person name="Zauner S."/>
            <person name="Barry K."/>
            <person name="Bell C."/>
            <person name="Bharti A.K."/>
            <person name="Crow J.A."/>
            <person name="Grimwood J."/>
            <person name="Kramer R."/>
            <person name="Lindquist E."/>
            <person name="Lucas S."/>
            <person name="Salamov A."/>
            <person name="McFadden G.I."/>
            <person name="Lane C.E."/>
            <person name="Keeling P.J."/>
            <person name="Gray M.W."/>
            <person name="Grigoriev I.V."/>
            <person name="Archibald J.M."/>
        </authorList>
    </citation>
    <scope>NUCLEOTIDE SEQUENCE</scope>
    <source>
        <strain evidence="2 4">CCMP2712</strain>
    </source>
</reference>
<reference evidence="4" key="2">
    <citation type="submission" date="2012-11" db="EMBL/GenBank/DDBJ databases">
        <authorList>
            <person name="Kuo A."/>
            <person name="Curtis B.A."/>
            <person name="Tanifuji G."/>
            <person name="Burki F."/>
            <person name="Gruber A."/>
            <person name="Irimia M."/>
            <person name="Maruyama S."/>
            <person name="Arias M.C."/>
            <person name="Ball S.G."/>
            <person name="Gile G.H."/>
            <person name="Hirakawa Y."/>
            <person name="Hopkins J.F."/>
            <person name="Rensing S.A."/>
            <person name="Schmutz J."/>
            <person name="Symeonidi A."/>
            <person name="Elias M."/>
            <person name="Eveleigh R.J."/>
            <person name="Herman E.K."/>
            <person name="Klute M.J."/>
            <person name="Nakayama T."/>
            <person name="Obornik M."/>
            <person name="Reyes-Prieto A."/>
            <person name="Armbrust E.V."/>
            <person name="Aves S.J."/>
            <person name="Beiko R.G."/>
            <person name="Coutinho P."/>
            <person name="Dacks J.B."/>
            <person name="Durnford D.G."/>
            <person name="Fast N.M."/>
            <person name="Green B.R."/>
            <person name="Grisdale C."/>
            <person name="Hempe F."/>
            <person name="Henrissat B."/>
            <person name="Hoppner M.P."/>
            <person name="Ishida K.-I."/>
            <person name="Kim E."/>
            <person name="Koreny L."/>
            <person name="Kroth P.G."/>
            <person name="Liu Y."/>
            <person name="Malik S.-B."/>
            <person name="Maier U.G."/>
            <person name="McRose D."/>
            <person name="Mock T."/>
            <person name="Neilson J.A."/>
            <person name="Onodera N.T."/>
            <person name="Poole A.M."/>
            <person name="Pritham E.J."/>
            <person name="Richards T.A."/>
            <person name="Rocap G."/>
            <person name="Roy S.W."/>
            <person name="Sarai C."/>
            <person name="Schaack S."/>
            <person name="Shirato S."/>
            <person name="Slamovits C.H."/>
            <person name="Spencer D.F."/>
            <person name="Suzuki S."/>
            <person name="Worden A.Z."/>
            <person name="Zauner S."/>
            <person name="Barry K."/>
            <person name="Bell C."/>
            <person name="Bharti A.K."/>
            <person name="Crow J.A."/>
            <person name="Grimwood J."/>
            <person name="Kramer R."/>
            <person name="Lindquist E."/>
            <person name="Lucas S."/>
            <person name="Salamov A."/>
            <person name="McFadden G.I."/>
            <person name="Lane C.E."/>
            <person name="Keeling P.J."/>
            <person name="Gray M.W."/>
            <person name="Grigoriev I.V."/>
            <person name="Archibald J.M."/>
        </authorList>
    </citation>
    <scope>NUCLEOTIDE SEQUENCE</scope>
    <source>
        <strain evidence="4">CCMP2712</strain>
    </source>
</reference>
<dbReference type="InterPro" id="IPR000595">
    <property type="entry name" value="cNMP-bd_dom"/>
</dbReference>
<dbReference type="InterPro" id="IPR018490">
    <property type="entry name" value="cNMP-bd_dom_sf"/>
</dbReference>
<proteinExistence type="predicted"/>
<sequence length="205" mass="22796">MGCGSSVATNAREAQRSRLVVEGHDCNVPALLQDCSVAFLEQFAAAAEWKKYEASSYVINGPNTFCCMFFISRGEVSVHDTGKQTKNLSDGDHFAETSMLLNEEGYTIAIANTDCELLVLKREAFFTLLEAWTKLAPALFSNMDDRDQKHILEKNKGEGSNGKPFARSNLQRKSTKLMLDEIVSRMAEVQSSEGQEHLSRFVEVT</sequence>
<dbReference type="KEGG" id="gtt:GUITHDRAFT_141134"/>
<feature type="domain" description="Cyclic nucleotide-binding" evidence="1">
    <location>
        <begin position="31"/>
        <end position="129"/>
    </location>
</feature>
<dbReference type="AlphaFoldDB" id="L1J2S8"/>
<dbReference type="OrthoDB" id="2021138at2759"/>
<dbReference type="SUPFAM" id="SSF51206">
    <property type="entry name" value="cAMP-binding domain-like"/>
    <property type="match status" value="1"/>
</dbReference>
<dbReference type="SMART" id="SM00100">
    <property type="entry name" value="cNMP"/>
    <property type="match status" value="1"/>
</dbReference>
<dbReference type="PANTHER" id="PTHR45689">
    <property type="entry name" value="I[[H]] CHANNEL, ISOFORM E"/>
    <property type="match status" value="1"/>
</dbReference>
<dbReference type="Proteomes" id="UP000011087">
    <property type="component" value="Unassembled WGS sequence"/>
</dbReference>
<dbReference type="Pfam" id="PF00027">
    <property type="entry name" value="cNMP_binding"/>
    <property type="match status" value="1"/>
</dbReference>
<evidence type="ECO:0000313" key="4">
    <source>
        <dbReference type="Proteomes" id="UP000011087"/>
    </source>
</evidence>
<dbReference type="EMBL" id="JH993016">
    <property type="protein sequence ID" value="EKX42444.1"/>
    <property type="molecule type" value="Genomic_DNA"/>
</dbReference>
<name>L1J2S8_GUITC</name>
<dbReference type="CDD" id="cd00038">
    <property type="entry name" value="CAP_ED"/>
    <property type="match status" value="1"/>
</dbReference>
<dbReference type="GO" id="GO:0035725">
    <property type="term" value="P:sodium ion transmembrane transport"/>
    <property type="evidence" value="ECO:0007669"/>
    <property type="project" value="TreeGrafter"/>
</dbReference>
<dbReference type="RefSeq" id="XP_005829424.1">
    <property type="nucleotide sequence ID" value="XM_005829367.1"/>
</dbReference>
<evidence type="ECO:0000313" key="2">
    <source>
        <dbReference type="EMBL" id="EKX42444.1"/>
    </source>
</evidence>
<dbReference type="PaxDb" id="55529-EKX42444"/>